<dbReference type="Proteomes" id="UP001348817">
    <property type="component" value="Chromosome"/>
</dbReference>
<feature type="compositionally biased region" description="Basic and acidic residues" evidence="1">
    <location>
        <begin position="1"/>
        <end position="10"/>
    </location>
</feature>
<evidence type="ECO:0000313" key="3">
    <source>
        <dbReference type="EMBL" id="BDD10080.1"/>
    </source>
</evidence>
<sequence>MFIERKRSDNFRQSGNSLSGPGAGTLQCLMTEEAFVRKQLAIGGEAEELDPNAVFVSQLLKSFHEMPEESVEALGRMMRDEEAVTEARLDEMLAESVAVQSSGATIPERPLTARQKFTATVHGRLRLLYEIEKQVYVWNSKNSLSENPAEEALLREVLLDVQDELSYWVSAMIEYGLPMWTPEEHAVYVLTDEGEEDAEDIQSLWGDVRKRVKVEGDPAFANKVNVWLFQMMRTAEGRFLLSSLACSDALKAKKRRLRIGKQKRGQTVSFPESESDELLANYSGKDSVLVVRPISGTSFSWFRSGNSVVLGMPDTDMLGLVAKSSGGDSFYPDFFHMANATKDIVGRHDSSKLSASGRTRLLLDSENALRTDYGLPLRTGDVLPARAMPDVPRIVVSDEDAPVMVERVVPARLRSDALNYDHGEYPDLPTLVFSPDKEGGSSLEEPPLPAKAGFWERRRKVRLEKLVGDLRELKEKLPPESEMDELLEKLDISLLSQLNLLRKGRGGMEMAWRGLELADHADELLHQNTGLEIFGVVGGALSSVFGGIMLLAHIGQDIKAFLVDRESISKREVVARMLGRLREMGEVGQTILRTGNNALKLSHVTVAVLDTALPIIGLVLATIEVAKRAILLSGHVRNFIAMRRREKRLRDDFTLHPAFKAVAETDKAIDSHFLFRLAKREAFEEYMRGSGAGLNTDNLESGFRRFRELGVVNELRVINRERIARECVYLTTNAMRVAGNITLIAGVTAHVGAGIKLGALGAEVGVAAVRFGVQKARNHGLGDSDMSEKALKSRRKEMIREIFGMIRIFDGDSEEQAEIISSYLKASGVSISSLLNARSGEARVKLLHRELKDRFWT</sequence>
<feature type="region of interest" description="Disordered" evidence="1">
    <location>
        <begin position="1"/>
        <end position="23"/>
    </location>
</feature>
<dbReference type="RefSeq" id="WP_338391658.1">
    <property type="nucleotide sequence ID" value="NZ_AP025314.1"/>
</dbReference>
<keyword evidence="2" id="KW-1133">Transmembrane helix</keyword>
<evidence type="ECO:0000256" key="2">
    <source>
        <dbReference type="SAM" id="Phobius"/>
    </source>
</evidence>
<feature type="transmembrane region" description="Helical" evidence="2">
    <location>
        <begin position="533"/>
        <end position="552"/>
    </location>
</feature>
<gene>
    <name evidence="3" type="ORF">FUAX_25120</name>
</gene>
<keyword evidence="4" id="KW-1185">Reference proteome</keyword>
<protein>
    <submittedName>
        <fullName evidence="3">Uncharacterized protein</fullName>
    </submittedName>
</protein>
<reference evidence="3 4" key="1">
    <citation type="submission" date="2021-12" db="EMBL/GenBank/DDBJ databases">
        <title>Genome sequencing of bacteria with rrn-lacking chromosome and rrn-plasmid.</title>
        <authorList>
            <person name="Anda M."/>
            <person name="Iwasaki W."/>
        </authorList>
    </citation>
    <scope>NUCLEOTIDE SEQUENCE [LARGE SCALE GENOMIC DNA]</scope>
    <source>
        <strain evidence="3 4">DSM 100852</strain>
    </source>
</reference>
<evidence type="ECO:0000256" key="1">
    <source>
        <dbReference type="SAM" id="MobiDB-lite"/>
    </source>
</evidence>
<dbReference type="EMBL" id="AP025314">
    <property type="protein sequence ID" value="BDD10080.1"/>
    <property type="molecule type" value="Genomic_DNA"/>
</dbReference>
<dbReference type="KEGG" id="fax:FUAX_25120"/>
<proteinExistence type="predicted"/>
<name>A0AAU9DCE0_9BACT</name>
<organism evidence="3 4">
    <name type="scientific">Fulvitalea axinellae</name>
    <dbReference type="NCBI Taxonomy" id="1182444"/>
    <lineage>
        <taxon>Bacteria</taxon>
        <taxon>Pseudomonadati</taxon>
        <taxon>Bacteroidota</taxon>
        <taxon>Cytophagia</taxon>
        <taxon>Cytophagales</taxon>
        <taxon>Persicobacteraceae</taxon>
        <taxon>Fulvitalea</taxon>
    </lineage>
</organism>
<evidence type="ECO:0000313" key="4">
    <source>
        <dbReference type="Proteomes" id="UP001348817"/>
    </source>
</evidence>
<accession>A0AAU9DCE0</accession>
<keyword evidence="2" id="KW-0472">Membrane</keyword>
<keyword evidence="2" id="KW-0812">Transmembrane</keyword>
<dbReference type="AlphaFoldDB" id="A0AAU9DCE0"/>